<evidence type="ECO:0000256" key="1">
    <source>
        <dbReference type="ARBA" id="ARBA00023242"/>
    </source>
</evidence>
<gene>
    <name evidence="4" type="ORF">B0A55_11798</name>
</gene>
<dbReference type="PRINTS" id="PR01217">
    <property type="entry name" value="PRICHEXTENSN"/>
</dbReference>
<dbReference type="STRING" id="329884.A0A4U0WHT6"/>
<feature type="compositionally biased region" description="Polar residues" evidence="2">
    <location>
        <begin position="121"/>
        <end position="131"/>
    </location>
</feature>
<feature type="region of interest" description="Disordered" evidence="2">
    <location>
        <begin position="401"/>
        <end position="445"/>
    </location>
</feature>
<reference evidence="4 5" key="1">
    <citation type="submission" date="2017-03" db="EMBL/GenBank/DDBJ databases">
        <title>Genomes of endolithic fungi from Antarctica.</title>
        <authorList>
            <person name="Coleine C."/>
            <person name="Masonjones S."/>
            <person name="Stajich J.E."/>
        </authorList>
    </citation>
    <scope>NUCLEOTIDE SEQUENCE [LARGE SCALE GENOMIC DNA]</scope>
    <source>
        <strain evidence="4 5">CCFEE 5184</strain>
    </source>
</reference>
<feature type="region of interest" description="Disordered" evidence="2">
    <location>
        <begin position="528"/>
        <end position="556"/>
    </location>
</feature>
<dbReference type="PANTHER" id="PTHR47785">
    <property type="entry name" value="ZN(II)2CYS6 TRANSCRIPTION FACTOR (EUROFUNG)-RELATED-RELATED"/>
    <property type="match status" value="1"/>
</dbReference>
<dbReference type="PROSITE" id="PS50048">
    <property type="entry name" value="ZN2_CY6_FUNGAL_2"/>
    <property type="match status" value="1"/>
</dbReference>
<dbReference type="PROSITE" id="PS00463">
    <property type="entry name" value="ZN2_CY6_FUNGAL_1"/>
    <property type="match status" value="1"/>
</dbReference>
<dbReference type="AlphaFoldDB" id="A0A4U0WHT6"/>
<dbReference type="CDD" id="cd00067">
    <property type="entry name" value="GAL4"/>
    <property type="match status" value="1"/>
</dbReference>
<dbReference type="SMART" id="SM00066">
    <property type="entry name" value="GAL4"/>
    <property type="match status" value="1"/>
</dbReference>
<evidence type="ECO:0000313" key="4">
    <source>
        <dbReference type="EMBL" id="TKA61893.1"/>
    </source>
</evidence>
<feature type="region of interest" description="Disordered" evidence="2">
    <location>
        <begin position="1"/>
        <end position="238"/>
    </location>
</feature>
<comment type="caution">
    <text evidence="4">The sequence shown here is derived from an EMBL/GenBank/DDBJ whole genome shotgun (WGS) entry which is preliminary data.</text>
</comment>
<dbReference type="EMBL" id="NAJQ01001154">
    <property type="protein sequence ID" value="TKA61893.1"/>
    <property type="molecule type" value="Genomic_DNA"/>
</dbReference>
<dbReference type="Pfam" id="PF00172">
    <property type="entry name" value="Zn_clus"/>
    <property type="match status" value="1"/>
</dbReference>
<feature type="compositionally biased region" description="Pro residues" evidence="2">
    <location>
        <begin position="9"/>
        <end position="23"/>
    </location>
</feature>
<evidence type="ECO:0000256" key="2">
    <source>
        <dbReference type="SAM" id="MobiDB-lite"/>
    </source>
</evidence>
<feature type="compositionally biased region" description="Pro residues" evidence="2">
    <location>
        <begin position="32"/>
        <end position="77"/>
    </location>
</feature>
<feature type="compositionally biased region" description="Low complexity" evidence="2">
    <location>
        <begin position="212"/>
        <end position="231"/>
    </location>
</feature>
<feature type="compositionally biased region" description="Low complexity" evidence="2">
    <location>
        <begin position="607"/>
        <end position="626"/>
    </location>
</feature>
<evidence type="ECO:0000313" key="5">
    <source>
        <dbReference type="Proteomes" id="UP000309340"/>
    </source>
</evidence>
<dbReference type="InterPro" id="IPR036864">
    <property type="entry name" value="Zn2-C6_fun-type_DNA-bd_sf"/>
</dbReference>
<feature type="compositionally biased region" description="Polar residues" evidence="2">
    <location>
        <begin position="540"/>
        <end position="551"/>
    </location>
</feature>
<protein>
    <recommendedName>
        <fullName evidence="3">Zn(2)-C6 fungal-type domain-containing protein</fullName>
    </recommendedName>
</protein>
<evidence type="ECO:0000259" key="3">
    <source>
        <dbReference type="PROSITE" id="PS50048"/>
    </source>
</evidence>
<keyword evidence="1" id="KW-0539">Nucleus</keyword>
<feature type="compositionally biased region" description="Pro residues" evidence="2">
    <location>
        <begin position="180"/>
        <end position="193"/>
    </location>
</feature>
<feature type="compositionally biased region" description="Basic and acidic residues" evidence="2">
    <location>
        <begin position="346"/>
        <end position="355"/>
    </location>
</feature>
<dbReference type="SUPFAM" id="SSF57701">
    <property type="entry name" value="Zn2/Cys6 DNA-binding domain"/>
    <property type="match status" value="1"/>
</dbReference>
<feature type="region of interest" description="Disordered" evidence="2">
    <location>
        <begin position="324"/>
        <end position="355"/>
    </location>
</feature>
<proteinExistence type="predicted"/>
<feature type="compositionally biased region" description="Polar residues" evidence="2">
    <location>
        <begin position="326"/>
        <end position="340"/>
    </location>
</feature>
<feature type="domain" description="Zn(2)-C6 fungal-type" evidence="3">
    <location>
        <begin position="250"/>
        <end position="279"/>
    </location>
</feature>
<dbReference type="Gene3D" id="4.10.240.10">
    <property type="entry name" value="Zn(2)-C6 fungal-type DNA-binding domain"/>
    <property type="match status" value="1"/>
</dbReference>
<accession>A0A4U0WHT6</accession>
<organism evidence="4 5">
    <name type="scientific">Friedmanniomyces simplex</name>
    <dbReference type="NCBI Taxonomy" id="329884"/>
    <lineage>
        <taxon>Eukaryota</taxon>
        <taxon>Fungi</taxon>
        <taxon>Dikarya</taxon>
        <taxon>Ascomycota</taxon>
        <taxon>Pezizomycotina</taxon>
        <taxon>Dothideomycetes</taxon>
        <taxon>Dothideomycetidae</taxon>
        <taxon>Mycosphaerellales</taxon>
        <taxon>Teratosphaeriaceae</taxon>
        <taxon>Friedmanniomyces</taxon>
    </lineage>
</organism>
<dbReference type="GO" id="GO:0008270">
    <property type="term" value="F:zinc ion binding"/>
    <property type="evidence" value="ECO:0007669"/>
    <property type="project" value="InterPro"/>
</dbReference>
<feature type="compositionally biased region" description="Polar residues" evidence="2">
    <location>
        <begin position="85"/>
        <end position="100"/>
    </location>
</feature>
<sequence length="1086" mass="120498">MDYHRRPPYAAPPPPHAPPPAPPYAYQQHPHTPVPPQPQSQPPQYAPPPPATGSSLPHPPTGPALPPIHPSYRPPGSAPDHRTLPSLQHPANPQEPQNTQEHYHYTQHNRSGHATPAPVNRTYSHDSTVQRTPTTPAQPGPYPPMPGPDGSQHPPPPPPQHHMEYPSHPGYPPTNGVPHGLPPPGPQGPPPPPPHHEQYAQYPQPSMENHHGQYPPQQQQTPMYPPQGYGPMSSSALQIQRKKQMRATQACEQCRQRKQKCDEGVPCSFCKEQGLICQYRDTPPAKTDKNMEKLLSHMDAHTVGLEALAARFDGFDARLRRMEHPSAQTSVQPVASTEMQPETAEEPQRKPGEHRTAPHKLLLLWPSVQPLLKAASVTNNDGYVMEAEDRGILRLFSRGEGIDEHDGTQPGGPASPARSEESSNDSVPTNAPTPPEGLWGTGLPQTPMSDIRRSEPYNHWGGLKPDGTLDLDSQTVKDLYDSYMKHMHIMHPFLDQQRLRTMFNKFIKRHCPDQQKQRSRAAFVAHMDDDSGRAVKRQRSNGSHANPSSFLDTPIPERSPGNAVVYLVLALGKICQHKEPLPGVIQDNKLTANSVVSHQLNGGHGISGSSPISAPSATIKPSPISPNSTPATQPTPPADGGSHLHTRSRRSSMDAGGSVTGYRNIDVIPGLAYYAKAAEILGDQGDGNDLVHAQMFLLAGLYKGQLARVKESMSWITMAGRAVLSLLDRYKLYNNSYWTGYGDVGKKYEQGQKLIKDKRHNMIILASWTCLQLESDILAELPLPSSGIQDVEQMLLWPDKVPEDETYNGLDTEVSKDKHDPNILMFYTSQMYLRTKLNQVHRELYGSDCLGKPLEQVREMLVGHENILGEWRKGLPPGLRWDDDDPPPEDILSARLRAKYWGARYVVNRPFLDYALHIMPHVTDGEKVRAVAKDVHNNPRDDAEVHLFEAIAGMPRVDITQACLRCIAAAMQSTVALDGVRDRLIVTNIHGTAHAQFGNMLVLSATYYNKYLNFLISDHKDRFQTLLSRTIRFLRRLSTISPTCSVDCAILENIQRALFHVPPDQKYVYLNEGMTSSDVSFGGIST</sequence>
<keyword evidence="5" id="KW-1185">Reference proteome</keyword>
<name>A0A4U0WHT6_9PEZI</name>
<feature type="region of interest" description="Disordered" evidence="2">
    <location>
        <begin position="601"/>
        <end position="657"/>
    </location>
</feature>
<dbReference type="GO" id="GO:0000981">
    <property type="term" value="F:DNA-binding transcription factor activity, RNA polymerase II-specific"/>
    <property type="evidence" value="ECO:0007669"/>
    <property type="project" value="InterPro"/>
</dbReference>
<dbReference type="InterPro" id="IPR001138">
    <property type="entry name" value="Zn2Cys6_DnaBD"/>
</dbReference>
<dbReference type="CDD" id="cd12148">
    <property type="entry name" value="fungal_TF_MHR"/>
    <property type="match status" value="1"/>
</dbReference>
<dbReference type="InterPro" id="IPR053181">
    <property type="entry name" value="EcdB-like_regulator"/>
</dbReference>
<dbReference type="Proteomes" id="UP000309340">
    <property type="component" value="Unassembled WGS sequence"/>
</dbReference>
<feature type="compositionally biased region" description="Pro residues" evidence="2">
    <location>
        <begin position="136"/>
        <end position="160"/>
    </location>
</feature>
<dbReference type="OrthoDB" id="5244761at2759"/>
<dbReference type="PANTHER" id="PTHR47785:SF4">
    <property type="entry name" value="ZN(II)2CYS6 TRANSCRIPTION FACTOR (EUROFUNG)"/>
    <property type="match status" value="1"/>
</dbReference>